<dbReference type="SUPFAM" id="SSF53067">
    <property type="entry name" value="Actin-like ATPase domain"/>
    <property type="match status" value="1"/>
</dbReference>
<dbReference type="RefSeq" id="WP_386734339.1">
    <property type="nucleotide sequence ID" value="NZ_JBHRXI010000004.1"/>
</dbReference>
<reference evidence="5" key="1">
    <citation type="journal article" date="2019" name="Int. J. Syst. Evol. Microbiol.">
        <title>The Global Catalogue of Microorganisms (GCM) 10K type strain sequencing project: providing services to taxonomists for standard genome sequencing and annotation.</title>
        <authorList>
            <consortium name="The Broad Institute Genomics Platform"/>
            <consortium name="The Broad Institute Genome Sequencing Center for Infectious Disease"/>
            <person name="Wu L."/>
            <person name="Ma J."/>
        </authorList>
    </citation>
    <scope>NUCLEOTIDE SEQUENCE [LARGE SCALE GENOMIC DNA]</scope>
    <source>
        <strain evidence="5">KCTC 42911</strain>
    </source>
</reference>
<dbReference type="Gene3D" id="3.40.367.20">
    <property type="match status" value="1"/>
</dbReference>
<gene>
    <name evidence="4" type="ORF">ACFORG_05260</name>
</gene>
<evidence type="ECO:0000256" key="3">
    <source>
        <dbReference type="RuleBase" id="RU004046"/>
    </source>
</evidence>
<evidence type="ECO:0000313" key="4">
    <source>
        <dbReference type="EMBL" id="MFC3613163.1"/>
    </source>
</evidence>
<name>A0ABV7TGD7_9RHOB</name>
<dbReference type="Pfam" id="PF02685">
    <property type="entry name" value="Glucokinase"/>
    <property type="match status" value="1"/>
</dbReference>
<dbReference type="CDD" id="cd24008">
    <property type="entry name" value="ASKHA_NBD_GLK"/>
    <property type="match status" value="1"/>
</dbReference>
<keyword evidence="5" id="KW-1185">Reference proteome</keyword>
<comment type="caution">
    <text evidence="4">The sequence shown here is derived from an EMBL/GenBank/DDBJ whole genome shotgun (WGS) entry which is preliminary data.</text>
</comment>
<dbReference type="PANTHER" id="PTHR47690:SF1">
    <property type="entry name" value="GLUCOKINASE"/>
    <property type="match status" value="1"/>
</dbReference>
<comment type="similarity">
    <text evidence="3">Belongs to the bacterial glucokinase family.</text>
</comment>
<evidence type="ECO:0000313" key="5">
    <source>
        <dbReference type="Proteomes" id="UP001595629"/>
    </source>
</evidence>
<dbReference type="Proteomes" id="UP001595629">
    <property type="component" value="Unassembled WGS sequence"/>
</dbReference>
<dbReference type="Gene3D" id="3.30.420.40">
    <property type="match status" value="1"/>
</dbReference>
<dbReference type="PANTHER" id="PTHR47690">
    <property type="entry name" value="GLUCOKINASE"/>
    <property type="match status" value="1"/>
</dbReference>
<sequence>MTPDRLIADIGGTNSRIALAASGVPLPQTVRILRNDDFAGVGPMLADFLAGVGQHPQEAVIAGAGPHAGGRLRLTNRDWLIDADELSRDLSLGKTHLLNDLESLGHSLPVLADTLPVLHEAPRDGRQALVVGIGTGFNVCPVTRQPDGGVVTWNSELGHAPLPMDIVAHLPELPAGRQTIEELFSGRGYLALLSALGGRVVPDHEHAQTILHADSGLADRFHGLFGTCLGLLLRMLTLAYMPGNGIFLAGSVARAALANETVLKAVMQVDGPPVLGPGRRPALRLFDRDDAALTGLAAFDPAART</sequence>
<keyword evidence="1" id="KW-0808">Transferase</keyword>
<organism evidence="4 5">
    <name type="scientific">Lutimaribacter marinistellae</name>
    <dbReference type="NCBI Taxonomy" id="1820329"/>
    <lineage>
        <taxon>Bacteria</taxon>
        <taxon>Pseudomonadati</taxon>
        <taxon>Pseudomonadota</taxon>
        <taxon>Alphaproteobacteria</taxon>
        <taxon>Rhodobacterales</taxon>
        <taxon>Roseobacteraceae</taxon>
        <taxon>Lutimaribacter</taxon>
    </lineage>
</organism>
<proteinExistence type="inferred from homology"/>
<evidence type="ECO:0000256" key="1">
    <source>
        <dbReference type="ARBA" id="ARBA00022679"/>
    </source>
</evidence>
<protein>
    <submittedName>
        <fullName evidence="4">Glucokinase</fullName>
    </submittedName>
</protein>
<keyword evidence="2" id="KW-0418">Kinase</keyword>
<evidence type="ECO:0000256" key="2">
    <source>
        <dbReference type="ARBA" id="ARBA00022777"/>
    </source>
</evidence>
<accession>A0ABV7TGD7</accession>
<dbReference type="InterPro" id="IPR043129">
    <property type="entry name" value="ATPase_NBD"/>
</dbReference>
<dbReference type="EMBL" id="JBHRXI010000004">
    <property type="protein sequence ID" value="MFC3613163.1"/>
    <property type="molecule type" value="Genomic_DNA"/>
</dbReference>
<dbReference type="InterPro" id="IPR050201">
    <property type="entry name" value="Bacterial_glucokinase"/>
</dbReference>
<dbReference type="InterPro" id="IPR003836">
    <property type="entry name" value="Glucokinase"/>
</dbReference>